<comment type="similarity">
    <text evidence="1">Belongs to the bacterial solute-binding protein 3 family.</text>
</comment>
<feature type="non-terminal residue" evidence="2">
    <location>
        <position position="1"/>
    </location>
</feature>
<comment type="caution">
    <text evidence="2">The sequence shown here is derived from an EMBL/GenBank/DDBJ whole genome shotgun (WGS) entry which is preliminary data.</text>
</comment>
<dbReference type="SUPFAM" id="SSF53850">
    <property type="entry name" value="Periplasmic binding protein-like II"/>
    <property type="match status" value="1"/>
</dbReference>
<proteinExistence type="inferred from homology"/>
<keyword evidence="3" id="KW-1185">Reference proteome</keyword>
<dbReference type="PANTHER" id="PTHR35936">
    <property type="entry name" value="MEMBRANE-BOUND LYTIC MUREIN TRANSGLYCOSYLASE F"/>
    <property type="match status" value="1"/>
</dbReference>
<evidence type="ECO:0000313" key="2">
    <source>
        <dbReference type="EMBL" id="MBN7823042.1"/>
    </source>
</evidence>
<sequence length="230" mass="26087">VAAFAQEQRPLRFAVIEGWAMPMMQFVDGQTTTGILYDLYMHLAQKVGRNAELVVIPRLRAQSARARGEIDVHCYVNPSWHQDSHHQYIWSQPLLVQHGLIVGRSAEPDFTLEKLHGQRLGTVLGFNYPGLQALFDSAQVHREDVRTQTLALEKLEAGRYRYAVSNNLSLDWFNRHRSKAKQLHALGEISSDLIYCLVRDAPDVPTQALLGALVQMTQDGELEAILARYR</sequence>
<organism evidence="2 3">
    <name type="scientific">Bowmanella yangjiangensis</name>
    <dbReference type="NCBI Taxonomy" id="2811230"/>
    <lineage>
        <taxon>Bacteria</taxon>
        <taxon>Pseudomonadati</taxon>
        <taxon>Pseudomonadota</taxon>
        <taxon>Gammaproteobacteria</taxon>
        <taxon>Alteromonadales</taxon>
        <taxon>Alteromonadaceae</taxon>
        <taxon>Bowmanella</taxon>
    </lineage>
</organism>
<dbReference type="PANTHER" id="PTHR35936:SF6">
    <property type="entry name" value="AMINO ACID ABC TRANSPORTER SUBSTRATE-BINDING PAAT FAMILY PROTEIN"/>
    <property type="match status" value="1"/>
</dbReference>
<reference evidence="2 3" key="1">
    <citation type="submission" date="2021-03" db="EMBL/GenBank/DDBJ databases">
        <title>novel species isolated from a fishpond in China.</title>
        <authorList>
            <person name="Lu H."/>
            <person name="Cai Z."/>
        </authorList>
    </citation>
    <scope>NUCLEOTIDE SEQUENCE [LARGE SCALE GENOMIC DNA]</scope>
    <source>
        <strain evidence="2 3">Y57</strain>
    </source>
</reference>
<dbReference type="Proteomes" id="UP000663992">
    <property type="component" value="Unassembled WGS sequence"/>
</dbReference>
<dbReference type="Gene3D" id="3.40.190.10">
    <property type="entry name" value="Periplasmic binding protein-like II"/>
    <property type="match status" value="2"/>
</dbReference>
<dbReference type="RefSeq" id="WP_206596856.1">
    <property type="nucleotide sequence ID" value="NZ_JAFKCS010000350.1"/>
</dbReference>
<accession>A0ABS3D0Y4</accession>
<dbReference type="EMBL" id="JAFKCS010000350">
    <property type="protein sequence ID" value="MBN7823042.1"/>
    <property type="molecule type" value="Genomic_DNA"/>
</dbReference>
<gene>
    <name evidence="2" type="ORF">J0A65_24470</name>
</gene>
<evidence type="ECO:0000313" key="3">
    <source>
        <dbReference type="Proteomes" id="UP000663992"/>
    </source>
</evidence>
<evidence type="ECO:0000256" key="1">
    <source>
        <dbReference type="ARBA" id="ARBA00010333"/>
    </source>
</evidence>
<protein>
    <submittedName>
        <fullName evidence="2">Transporter substrate-binding domain-containing protein</fullName>
    </submittedName>
</protein>
<name>A0ABS3D0Y4_9ALTE</name>